<evidence type="ECO:0000313" key="2">
    <source>
        <dbReference type="EMBL" id="MBE9116540.1"/>
    </source>
</evidence>
<reference evidence="2" key="1">
    <citation type="submission" date="2020-10" db="EMBL/GenBank/DDBJ databases">
        <authorList>
            <person name="Castelo-Branco R."/>
            <person name="Eusebio N."/>
            <person name="Adriana R."/>
            <person name="Vieira A."/>
            <person name="Brugerolle De Fraissinette N."/>
            <person name="Rezende De Castro R."/>
            <person name="Schneider M.P."/>
            <person name="Vasconcelos V."/>
            <person name="Leao P.N."/>
        </authorList>
    </citation>
    <scope>NUCLEOTIDE SEQUENCE</scope>
    <source>
        <strain evidence="2">LEGE 07157</strain>
    </source>
</reference>
<dbReference type="InterPro" id="IPR008538">
    <property type="entry name" value="Uma2"/>
</dbReference>
<accession>A0A8J7DX45</accession>
<keyword evidence="3" id="KW-1185">Reference proteome</keyword>
<keyword evidence="2" id="KW-0378">Hydrolase</keyword>
<dbReference type="PANTHER" id="PTHR36558">
    <property type="entry name" value="GLR1098 PROTEIN"/>
    <property type="match status" value="1"/>
</dbReference>
<proteinExistence type="predicted"/>
<dbReference type="EMBL" id="JADEWZ010000015">
    <property type="protein sequence ID" value="MBE9116540.1"/>
    <property type="molecule type" value="Genomic_DNA"/>
</dbReference>
<dbReference type="SUPFAM" id="SSF52980">
    <property type="entry name" value="Restriction endonuclease-like"/>
    <property type="match status" value="1"/>
</dbReference>
<name>A0A8J7DX45_9CYAN</name>
<dbReference type="Gene3D" id="3.90.1570.10">
    <property type="entry name" value="tt1808, chain A"/>
    <property type="match status" value="1"/>
</dbReference>
<evidence type="ECO:0000259" key="1">
    <source>
        <dbReference type="Pfam" id="PF05685"/>
    </source>
</evidence>
<gene>
    <name evidence="2" type="ORF">IQ249_11580</name>
</gene>
<feature type="domain" description="Putative restriction endonuclease" evidence="1">
    <location>
        <begin position="12"/>
        <end position="175"/>
    </location>
</feature>
<dbReference type="Pfam" id="PF05685">
    <property type="entry name" value="Uma2"/>
    <property type="match status" value="1"/>
</dbReference>
<sequence>MQLQIDKRYYTPEEYLELEEEAEYKHEYRDGEIIAIAGKTTNHNKIAGNFCRQFPLTIDSQDYEIYIGDVRLWIPEYRIYTYPDVMVIKEEPIYEGTGKTTITNPLLIVEVLSNSTQGYDRGDKFKAYRSIPTFQEYLLIDQYSFYGEQFAKNTEGKWVLTEYAGEDAVISFASLDFQVAFRDLYGRVNFEMDEG</sequence>
<dbReference type="PANTHER" id="PTHR36558:SF1">
    <property type="entry name" value="RESTRICTION ENDONUCLEASE DOMAIN-CONTAINING PROTEIN-RELATED"/>
    <property type="match status" value="1"/>
</dbReference>
<dbReference type="AlphaFoldDB" id="A0A8J7DX45"/>
<dbReference type="InterPro" id="IPR011335">
    <property type="entry name" value="Restrct_endonuc-II-like"/>
</dbReference>
<dbReference type="Proteomes" id="UP000654482">
    <property type="component" value="Unassembled WGS sequence"/>
</dbReference>
<protein>
    <submittedName>
        <fullName evidence="2">Uma2 family endonuclease</fullName>
    </submittedName>
</protein>
<dbReference type="RefSeq" id="WP_194029630.1">
    <property type="nucleotide sequence ID" value="NZ_JADEWZ010000015.1"/>
</dbReference>
<organism evidence="2 3">
    <name type="scientific">Lusitaniella coriacea LEGE 07157</name>
    <dbReference type="NCBI Taxonomy" id="945747"/>
    <lineage>
        <taxon>Bacteria</taxon>
        <taxon>Bacillati</taxon>
        <taxon>Cyanobacteriota</taxon>
        <taxon>Cyanophyceae</taxon>
        <taxon>Spirulinales</taxon>
        <taxon>Lusitaniellaceae</taxon>
        <taxon>Lusitaniella</taxon>
    </lineage>
</organism>
<keyword evidence="2" id="KW-0540">Nuclease</keyword>
<comment type="caution">
    <text evidence="2">The sequence shown here is derived from an EMBL/GenBank/DDBJ whole genome shotgun (WGS) entry which is preliminary data.</text>
</comment>
<dbReference type="GO" id="GO:0004519">
    <property type="term" value="F:endonuclease activity"/>
    <property type="evidence" value="ECO:0007669"/>
    <property type="project" value="UniProtKB-KW"/>
</dbReference>
<dbReference type="InterPro" id="IPR012296">
    <property type="entry name" value="Nuclease_put_TT1808"/>
</dbReference>
<keyword evidence="2" id="KW-0255">Endonuclease</keyword>
<dbReference type="CDD" id="cd06260">
    <property type="entry name" value="DUF820-like"/>
    <property type="match status" value="1"/>
</dbReference>
<evidence type="ECO:0000313" key="3">
    <source>
        <dbReference type="Proteomes" id="UP000654482"/>
    </source>
</evidence>